<dbReference type="PROSITE" id="PS51450">
    <property type="entry name" value="LRR"/>
    <property type="match status" value="5"/>
</dbReference>
<dbReference type="Pfam" id="PF23598">
    <property type="entry name" value="LRR_14"/>
    <property type="match status" value="1"/>
</dbReference>
<evidence type="ECO:0000313" key="15">
    <source>
        <dbReference type="Proteomes" id="UP000000268"/>
    </source>
</evidence>
<dbReference type="PROSITE" id="PS51419">
    <property type="entry name" value="RAB"/>
    <property type="match status" value="1"/>
</dbReference>
<feature type="domain" description="TIR" evidence="12">
    <location>
        <begin position="690"/>
        <end position="842"/>
    </location>
</feature>
<evidence type="ECO:0000256" key="3">
    <source>
        <dbReference type="ARBA" id="ARBA00022614"/>
    </source>
</evidence>
<dbReference type="GO" id="GO:0005737">
    <property type="term" value="C:cytoplasm"/>
    <property type="evidence" value="ECO:0007669"/>
    <property type="project" value="TreeGrafter"/>
</dbReference>
<dbReference type="SMART" id="SM00365">
    <property type="entry name" value="LRR_SD22"/>
    <property type="match status" value="5"/>
</dbReference>
<dbReference type="PRINTS" id="PR00449">
    <property type="entry name" value="RASTRNSFRMNG"/>
</dbReference>
<evidence type="ECO:0000313" key="14">
    <source>
        <dbReference type="EMBL" id="ABW26990.1"/>
    </source>
</evidence>
<sequence>MSWEEAEQRIQGAAKQQSRSLDLSYLGLTEIPDAISQLKNLQTLSLQGNQLTTIPDAISQLKNLQTLSLQRNQLTAIPDAISQLKNLQTLSLQGNQLTAIPDAIGQLVNLQTLDLHDNQLTTIPDTISQLVNLQELDLRNDQLTTIPDAISQLSNLQKLYLHGNELLKIPAEILGSTYGDVRSGAEPAKPKDILEYLFRIQKQAQPLNEAKLILVGYGAVGKTSLVNRLVHQRFDASETKTEGIQITDWPLYLNGNEDVKLNVWDFGGQEIMHSTHQFFLTERSLYLLVLNGRQGHEDADAEYWLELIQSFGGDSPVIVVLNKVEEHPFDVNRSGLKQKFPNIKGFVRTDCETERGLDELRQVIEHETDRLEHLRDPFPASWFAIKQRLGDMEENYISFEHYRNICNQNQESDLDSQDSLAVHLHNLGIALNYKDDPRLRDTNILNPLWVTNGIYKILNAHDLADHKGELDLGCLPQLLDPKNYPRQRHGFLMELMRKFELCFPFQDSQERYLIPDLLDKQQPLEAEDFILEDCLNFRYTYPILPEGLLPRFIVRTHVLSSNTLRWRTGVILDFEGSRALVKADRQDRSVSISITGPKNKRRELLGIIRYDFEHIHNNFKFQPEEKIPIPNHPKLTFSYKDLLVMEEQGLVKVPKVINGKLIHLEIKELLNGVDLTKRPQTLRDVEHPSKALQLFYSYSHKDEGIRDQLETHLKVLQRRGLIQNWHDRKILPGTDWKNELDRNLEQADIILPLVSPDFIASDYCYEVEMSRARDRHDAKEAILLPILIRPVDWNSTSFCDIQALPSDLKPVTKWSDKDDAWLNVMQGLKRVIQVIQKNKSLQ</sequence>
<comment type="catalytic activity">
    <reaction evidence="11">
        <text>L-seryl-[protein] + ATP = O-phospho-L-seryl-[protein] + ADP + H(+)</text>
        <dbReference type="Rhea" id="RHEA:17989"/>
        <dbReference type="Rhea" id="RHEA-COMP:9863"/>
        <dbReference type="Rhea" id="RHEA-COMP:11604"/>
        <dbReference type="ChEBI" id="CHEBI:15378"/>
        <dbReference type="ChEBI" id="CHEBI:29999"/>
        <dbReference type="ChEBI" id="CHEBI:30616"/>
        <dbReference type="ChEBI" id="CHEBI:83421"/>
        <dbReference type="ChEBI" id="CHEBI:456216"/>
        <dbReference type="EC" id="2.7.11.1"/>
    </reaction>
</comment>
<evidence type="ECO:0000259" key="12">
    <source>
        <dbReference type="PROSITE" id="PS50104"/>
    </source>
</evidence>
<dbReference type="Gene3D" id="1.10.10.2200">
    <property type="match status" value="1"/>
</dbReference>
<dbReference type="GO" id="GO:0007165">
    <property type="term" value="P:signal transduction"/>
    <property type="evidence" value="ECO:0007669"/>
    <property type="project" value="InterPro"/>
</dbReference>
<dbReference type="InterPro" id="IPR005225">
    <property type="entry name" value="Small_GTP-bd"/>
</dbReference>
<dbReference type="Gene3D" id="3.30.310.200">
    <property type="match status" value="1"/>
</dbReference>
<dbReference type="Pfam" id="PF16095">
    <property type="entry name" value="COR-A"/>
    <property type="match status" value="1"/>
</dbReference>
<dbReference type="InterPro" id="IPR032675">
    <property type="entry name" value="LRR_dom_sf"/>
</dbReference>
<keyword evidence="5" id="KW-0677">Repeat</keyword>
<name>B0CFH1_ACAM1</name>
<dbReference type="SUPFAM" id="SSF52058">
    <property type="entry name" value="L domain-like"/>
    <property type="match status" value="1"/>
</dbReference>
<dbReference type="Pfam" id="PF08477">
    <property type="entry name" value="Roc"/>
    <property type="match status" value="1"/>
</dbReference>
<dbReference type="Gene3D" id="3.40.50.10140">
    <property type="entry name" value="Toll/interleukin-1 receptor homology (TIR) domain"/>
    <property type="match status" value="1"/>
</dbReference>
<dbReference type="Pfam" id="PF25497">
    <property type="entry name" value="COR-B"/>
    <property type="match status" value="1"/>
</dbReference>
<reference evidence="14 15" key="1">
    <citation type="journal article" date="2008" name="Proc. Natl. Acad. Sci. U.S.A.">
        <title>Niche adaptation and genome expansion in the chlorophyll d-producing cyanobacterium Acaryochloris marina.</title>
        <authorList>
            <person name="Swingley W.D."/>
            <person name="Chen M."/>
            <person name="Cheung P.C."/>
            <person name="Conrad A.L."/>
            <person name="Dejesa L.C."/>
            <person name="Hao J."/>
            <person name="Honchak B.M."/>
            <person name="Karbach L.E."/>
            <person name="Kurdoglu A."/>
            <person name="Lahiri S."/>
            <person name="Mastrian S.D."/>
            <person name="Miyashita H."/>
            <person name="Page L."/>
            <person name="Ramakrishna P."/>
            <person name="Satoh S."/>
            <person name="Sattley W.M."/>
            <person name="Shimada Y."/>
            <person name="Taylor H.L."/>
            <person name="Tomo T."/>
            <person name="Tsuchiya T."/>
            <person name="Wang Z.T."/>
            <person name="Raymond J."/>
            <person name="Mimuro M."/>
            <person name="Blankenship R.E."/>
            <person name="Touchman J.W."/>
        </authorList>
    </citation>
    <scope>NUCLEOTIDE SEQUENCE [LARGE SCALE GENOMIC DNA]</scope>
    <source>
        <strain evidence="15">MBIC 11017</strain>
    </source>
</reference>
<evidence type="ECO:0000256" key="8">
    <source>
        <dbReference type="ARBA" id="ARBA00022840"/>
    </source>
</evidence>
<dbReference type="PANTHER" id="PTHR48051:SF39">
    <property type="entry name" value="P53-INDUCED DEATH DOMAIN PROTEIN 1"/>
    <property type="match status" value="1"/>
</dbReference>
<protein>
    <recommendedName>
        <fullName evidence="1">non-specific serine/threonine protein kinase</fullName>
        <ecNumber evidence="1">2.7.11.1</ecNumber>
    </recommendedName>
</protein>
<dbReference type="GO" id="GO:0004674">
    <property type="term" value="F:protein serine/threonine kinase activity"/>
    <property type="evidence" value="ECO:0007669"/>
    <property type="project" value="UniProtKB-KW"/>
</dbReference>
<keyword evidence="2" id="KW-0723">Serine/threonine-protein kinase</keyword>
<keyword evidence="15" id="KW-1185">Reference proteome</keyword>
<dbReference type="InterPro" id="IPR032171">
    <property type="entry name" value="COR-A"/>
</dbReference>
<dbReference type="InterPro" id="IPR057263">
    <property type="entry name" value="COR-B"/>
</dbReference>
<dbReference type="InterPro" id="IPR000157">
    <property type="entry name" value="TIR_dom"/>
</dbReference>
<keyword evidence="9" id="KW-0342">GTP-binding</keyword>
<dbReference type="InterPro" id="IPR050216">
    <property type="entry name" value="LRR_domain-containing"/>
</dbReference>
<dbReference type="GO" id="GO:0005524">
    <property type="term" value="F:ATP binding"/>
    <property type="evidence" value="ECO:0007669"/>
    <property type="project" value="UniProtKB-KW"/>
</dbReference>
<accession>B0CFH1</accession>
<keyword evidence="8" id="KW-0067">ATP-binding</keyword>
<comment type="catalytic activity">
    <reaction evidence="10">
        <text>L-threonyl-[protein] + ATP = O-phospho-L-threonyl-[protein] + ADP + H(+)</text>
        <dbReference type="Rhea" id="RHEA:46608"/>
        <dbReference type="Rhea" id="RHEA-COMP:11060"/>
        <dbReference type="Rhea" id="RHEA-COMP:11605"/>
        <dbReference type="ChEBI" id="CHEBI:15378"/>
        <dbReference type="ChEBI" id="CHEBI:30013"/>
        <dbReference type="ChEBI" id="CHEBI:30616"/>
        <dbReference type="ChEBI" id="CHEBI:61977"/>
        <dbReference type="ChEBI" id="CHEBI:456216"/>
        <dbReference type="EC" id="2.7.11.1"/>
    </reaction>
</comment>
<dbReference type="InterPro" id="IPR003591">
    <property type="entry name" value="Leu-rich_rpt_typical-subtyp"/>
</dbReference>
<dbReference type="InterPro" id="IPR036388">
    <property type="entry name" value="WH-like_DNA-bd_sf"/>
</dbReference>
<dbReference type="Gene3D" id="3.40.50.300">
    <property type="entry name" value="P-loop containing nucleotide triphosphate hydrolases"/>
    <property type="match status" value="1"/>
</dbReference>
<dbReference type="FunFam" id="3.80.10.10:FF:000041">
    <property type="entry name" value="LRR receptor-like serine/threonine-protein kinase ERECTA"/>
    <property type="match status" value="1"/>
</dbReference>
<dbReference type="InterPro" id="IPR001611">
    <property type="entry name" value="Leu-rich_rpt"/>
</dbReference>
<evidence type="ECO:0000256" key="1">
    <source>
        <dbReference type="ARBA" id="ARBA00012513"/>
    </source>
</evidence>
<evidence type="ECO:0000256" key="9">
    <source>
        <dbReference type="ARBA" id="ARBA00023134"/>
    </source>
</evidence>
<dbReference type="NCBIfam" id="TIGR00231">
    <property type="entry name" value="small_GTP"/>
    <property type="match status" value="1"/>
</dbReference>
<gene>
    <name evidence="14" type="ordered locus">AM1_1973</name>
</gene>
<dbReference type="InterPro" id="IPR055414">
    <property type="entry name" value="LRR_R13L4/SHOC2-like"/>
</dbReference>
<dbReference type="SMART" id="SM00369">
    <property type="entry name" value="LRR_TYP"/>
    <property type="match status" value="6"/>
</dbReference>
<dbReference type="SMART" id="SM00364">
    <property type="entry name" value="LRR_BAC"/>
    <property type="match status" value="5"/>
</dbReference>
<evidence type="ECO:0000256" key="4">
    <source>
        <dbReference type="ARBA" id="ARBA00022679"/>
    </source>
</evidence>
<dbReference type="PANTHER" id="PTHR48051">
    <property type="match status" value="1"/>
</dbReference>
<dbReference type="KEGG" id="amr:AM1_1973"/>
<keyword evidence="4" id="KW-0808">Transferase</keyword>
<dbReference type="Gene3D" id="3.80.10.10">
    <property type="entry name" value="Ribonuclease Inhibitor"/>
    <property type="match status" value="1"/>
</dbReference>
<dbReference type="EC" id="2.7.11.1" evidence="1"/>
<evidence type="ECO:0000256" key="6">
    <source>
        <dbReference type="ARBA" id="ARBA00022741"/>
    </source>
</evidence>
<dbReference type="Gene3D" id="1.10.10.10">
    <property type="entry name" value="Winged helix-like DNA-binding domain superfamily/Winged helix DNA-binding domain"/>
    <property type="match status" value="1"/>
</dbReference>
<evidence type="ECO:0000256" key="11">
    <source>
        <dbReference type="ARBA" id="ARBA00048679"/>
    </source>
</evidence>
<dbReference type="EMBL" id="CP000828">
    <property type="protein sequence ID" value="ABW26990.1"/>
    <property type="molecule type" value="Genomic_DNA"/>
</dbReference>
<evidence type="ECO:0000256" key="5">
    <source>
        <dbReference type="ARBA" id="ARBA00022737"/>
    </source>
</evidence>
<keyword evidence="3" id="KW-0433">Leucine-rich repeat</keyword>
<dbReference type="Pfam" id="PF13676">
    <property type="entry name" value="TIR_2"/>
    <property type="match status" value="1"/>
</dbReference>
<dbReference type="STRING" id="329726.AM1_1973"/>
<evidence type="ECO:0000259" key="13">
    <source>
        <dbReference type="PROSITE" id="PS51424"/>
    </source>
</evidence>
<dbReference type="HOGENOM" id="CLU_006878_0_0_3"/>
<dbReference type="OrthoDB" id="459949at2"/>
<dbReference type="PROSITE" id="PS50104">
    <property type="entry name" value="TIR"/>
    <property type="match status" value="1"/>
</dbReference>
<evidence type="ECO:0000256" key="10">
    <source>
        <dbReference type="ARBA" id="ARBA00047899"/>
    </source>
</evidence>
<feature type="domain" description="Roc" evidence="13">
    <location>
        <begin position="203"/>
        <end position="371"/>
    </location>
</feature>
<dbReference type="AlphaFoldDB" id="B0CFH1"/>
<dbReference type="InterPro" id="IPR027417">
    <property type="entry name" value="P-loop_NTPase"/>
</dbReference>
<dbReference type="eggNOG" id="COG4886">
    <property type="taxonomic scope" value="Bacteria"/>
</dbReference>
<dbReference type="RefSeq" id="WP_012162488.1">
    <property type="nucleotide sequence ID" value="NC_009925.1"/>
</dbReference>
<dbReference type="Proteomes" id="UP000000268">
    <property type="component" value="Chromosome"/>
</dbReference>
<proteinExistence type="predicted"/>
<dbReference type="SUPFAM" id="SSF52540">
    <property type="entry name" value="P-loop containing nucleoside triphosphate hydrolases"/>
    <property type="match status" value="1"/>
</dbReference>
<dbReference type="Pfam" id="PF13855">
    <property type="entry name" value="LRR_8"/>
    <property type="match status" value="1"/>
</dbReference>
<dbReference type="GO" id="GO:0005525">
    <property type="term" value="F:GTP binding"/>
    <property type="evidence" value="ECO:0007669"/>
    <property type="project" value="UniProtKB-KW"/>
</dbReference>
<organism evidence="14 15">
    <name type="scientific">Acaryochloris marina (strain MBIC 11017)</name>
    <dbReference type="NCBI Taxonomy" id="329726"/>
    <lineage>
        <taxon>Bacteria</taxon>
        <taxon>Bacillati</taxon>
        <taxon>Cyanobacteriota</taxon>
        <taxon>Cyanophyceae</taxon>
        <taxon>Acaryochloridales</taxon>
        <taxon>Acaryochloridaceae</taxon>
        <taxon>Acaryochloris</taxon>
    </lineage>
</organism>
<dbReference type="InterPro" id="IPR035897">
    <property type="entry name" value="Toll_tir_struct_dom_sf"/>
</dbReference>
<dbReference type="SMART" id="SM00255">
    <property type="entry name" value="TIR"/>
    <property type="match status" value="1"/>
</dbReference>
<evidence type="ECO:0000256" key="2">
    <source>
        <dbReference type="ARBA" id="ARBA00022527"/>
    </source>
</evidence>
<dbReference type="InterPro" id="IPR020859">
    <property type="entry name" value="ROC"/>
</dbReference>
<dbReference type="PROSITE" id="PS51424">
    <property type="entry name" value="ROC"/>
    <property type="match status" value="1"/>
</dbReference>
<dbReference type="eggNOG" id="COG1100">
    <property type="taxonomic scope" value="Bacteria"/>
</dbReference>
<evidence type="ECO:0000256" key="7">
    <source>
        <dbReference type="ARBA" id="ARBA00022777"/>
    </source>
</evidence>
<keyword evidence="7" id="KW-0418">Kinase</keyword>
<keyword evidence="6" id="KW-0547">Nucleotide-binding</keyword>
<dbReference type="SUPFAM" id="SSF52200">
    <property type="entry name" value="Toll/Interleukin receptor TIR domain"/>
    <property type="match status" value="1"/>
</dbReference>